<proteinExistence type="predicted"/>
<feature type="coiled-coil region" evidence="1">
    <location>
        <begin position="178"/>
        <end position="205"/>
    </location>
</feature>
<accession>A0A433N3Z9</accession>
<keyword evidence="3" id="KW-1185">Reference proteome</keyword>
<sequence>MKKIIHLGLISILIALNIIGFGDLKLQAFYAKSCNWADINCHSYIKDLTEEAWGQAGAIAYPAAAQWMRTSNATSQYLDKTQKRYLRTYFGDLVDRVVVIYNAQLMDDWLYAEFKIDIGQVDSIAQTYCKRIYVKDSYKLGDFDQLKLLAHELTHSRQCEQLGGADKFGYYYFREFKKAGQRYEKNKLEKEANKYEEQFAGWLSNQLANNQGSIEAMIN</sequence>
<dbReference type="EMBL" id="RSCJ01000022">
    <property type="protein sequence ID" value="RUR75981.1"/>
    <property type="molecule type" value="Genomic_DNA"/>
</dbReference>
<reference evidence="2 3" key="1">
    <citation type="journal article" date="2019" name="Genome Biol. Evol.">
        <title>Day and night: Metabolic profiles and evolutionary relationships of six axenic non-marine cyanobacteria.</title>
        <authorList>
            <person name="Will S.E."/>
            <person name="Henke P."/>
            <person name="Boedeker C."/>
            <person name="Huang S."/>
            <person name="Brinkmann H."/>
            <person name="Rohde M."/>
            <person name="Jarek M."/>
            <person name="Friedl T."/>
            <person name="Seufert S."/>
            <person name="Schumacher M."/>
            <person name="Overmann J."/>
            <person name="Neumann-Schaal M."/>
            <person name="Petersen J."/>
        </authorList>
    </citation>
    <scope>NUCLEOTIDE SEQUENCE [LARGE SCALE GENOMIC DNA]</scope>
    <source>
        <strain evidence="2 3">PCC 6912</strain>
    </source>
</reference>
<dbReference type="Proteomes" id="UP000268857">
    <property type="component" value="Unassembled WGS sequence"/>
</dbReference>
<evidence type="ECO:0000313" key="3">
    <source>
        <dbReference type="Proteomes" id="UP000268857"/>
    </source>
</evidence>
<evidence type="ECO:0000313" key="2">
    <source>
        <dbReference type="EMBL" id="RUR75981.1"/>
    </source>
</evidence>
<comment type="caution">
    <text evidence="2">The sequence shown here is derived from an EMBL/GenBank/DDBJ whole genome shotgun (WGS) entry which is preliminary data.</text>
</comment>
<evidence type="ECO:0008006" key="4">
    <source>
        <dbReference type="Google" id="ProtNLM"/>
    </source>
</evidence>
<dbReference type="AlphaFoldDB" id="A0A433N3Z9"/>
<name>A0A433N3Z9_CHLFR</name>
<evidence type="ECO:0000256" key="1">
    <source>
        <dbReference type="SAM" id="Coils"/>
    </source>
</evidence>
<dbReference type="RefSeq" id="WP_235083016.1">
    <property type="nucleotide sequence ID" value="NZ_AJLN01000152.1"/>
</dbReference>
<organism evidence="2 3">
    <name type="scientific">Chlorogloeopsis fritschii PCC 6912</name>
    <dbReference type="NCBI Taxonomy" id="211165"/>
    <lineage>
        <taxon>Bacteria</taxon>
        <taxon>Bacillati</taxon>
        <taxon>Cyanobacteriota</taxon>
        <taxon>Cyanophyceae</taxon>
        <taxon>Nostocales</taxon>
        <taxon>Chlorogloeopsidaceae</taxon>
        <taxon>Chlorogloeopsis</taxon>
    </lineage>
</organism>
<keyword evidence="1" id="KW-0175">Coiled coil</keyword>
<protein>
    <recommendedName>
        <fullName evidence="4">DUF4157 domain-containing protein</fullName>
    </recommendedName>
</protein>
<gene>
    <name evidence="2" type="ORF">PCC6912_45530</name>
</gene>